<dbReference type="Proteomes" id="UP001189624">
    <property type="component" value="Chromosome 6"/>
</dbReference>
<dbReference type="Gramene" id="rna-AYBTSS11_LOCUS20532">
    <property type="protein sequence ID" value="CAJ1964840.1"/>
    <property type="gene ID" value="gene-AYBTSS11_LOCUS20532"/>
</dbReference>
<feature type="region of interest" description="Disordered" evidence="1">
    <location>
        <begin position="70"/>
        <end position="90"/>
    </location>
</feature>
<sequence length="90" mass="9845">AREYTCPYKQYCTYNHFAPSPVDAPNPSPSPVIASSTFPRSYIAFDIISTITTTFGLTYITLKEGDAQSNIEEDHPLGTNLPIISPYGLG</sequence>
<evidence type="ECO:0000313" key="2">
    <source>
        <dbReference type="EMBL" id="CAJ1964840.1"/>
    </source>
</evidence>
<reference evidence="2" key="1">
    <citation type="submission" date="2023-10" db="EMBL/GenBank/DDBJ databases">
        <authorList>
            <person name="Domelevo Entfellner J.-B."/>
        </authorList>
    </citation>
    <scope>NUCLEOTIDE SEQUENCE</scope>
</reference>
<evidence type="ECO:0000256" key="1">
    <source>
        <dbReference type="SAM" id="MobiDB-lite"/>
    </source>
</evidence>
<proteinExistence type="predicted"/>
<protein>
    <submittedName>
        <fullName evidence="2">Uncharacterized protein</fullName>
    </submittedName>
</protein>
<evidence type="ECO:0000313" key="3">
    <source>
        <dbReference type="Proteomes" id="UP001189624"/>
    </source>
</evidence>
<keyword evidence="3" id="KW-1185">Reference proteome</keyword>
<dbReference type="AlphaFoldDB" id="A0AA86T361"/>
<gene>
    <name evidence="2" type="ORF">AYBTSS11_LOCUS20532</name>
</gene>
<feature type="non-terminal residue" evidence="2">
    <location>
        <position position="1"/>
    </location>
</feature>
<organism evidence="2 3">
    <name type="scientific">Sphenostylis stenocarpa</name>
    <dbReference type="NCBI Taxonomy" id="92480"/>
    <lineage>
        <taxon>Eukaryota</taxon>
        <taxon>Viridiplantae</taxon>
        <taxon>Streptophyta</taxon>
        <taxon>Embryophyta</taxon>
        <taxon>Tracheophyta</taxon>
        <taxon>Spermatophyta</taxon>
        <taxon>Magnoliopsida</taxon>
        <taxon>eudicotyledons</taxon>
        <taxon>Gunneridae</taxon>
        <taxon>Pentapetalae</taxon>
        <taxon>rosids</taxon>
        <taxon>fabids</taxon>
        <taxon>Fabales</taxon>
        <taxon>Fabaceae</taxon>
        <taxon>Papilionoideae</taxon>
        <taxon>50 kb inversion clade</taxon>
        <taxon>NPAAA clade</taxon>
        <taxon>indigoferoid/millettioid clade</taxon>
        <taxon>Phaseoleae</taxon>
        <taxon>Sphenostylis</taxon>
    </lineage>
</organism>
<dbReference type="EMBL" id="OY731403">
    <property type="protein sequence ID" value="CAJ1964840.1"/>
    <property type="molecule type" value="Genomic_DNA"/>
</dbReference>
<name>A0AA86T361_9FABA</name>
<accession>A0AA86T361</accession>